<gene>
    <name evidence="1" type="ORF">SAMN06295900_102288</name>
</gene>
<reference evidence="2" key="1">
    <citation type="submission" date="2017-04" db="EMBL/GenBank/DDBJ databases">
        <authorList>
            <person name="Varghese N."/>
            <person name="Submissions S."/>
        </authorList>
    </citation>
    <scope>NUCLEOTIDE SEQUENCE [LARGE SCALE GENOMIC DNA]</scope>
    <source>
        <strain evidence="2">Ballard 720</strain>
    </source>
</reference>
<organism evidence="1 2">
    <name type="scientific">Trinickia caryophylli</name>
    <name type="common">Paraburkholderia caryophylli</name>
    <dbReference type="NCBI Taxonomy" id="28094"/>
    <lineage>
        <taxon>Bacteria</taxon>
        <taxon>Pseudomonadati</taxon>
        <taxon>Pseudomonadota</taxon>
        <taxon>Betaproteobacteria</taxon>
        <taxon>Burkholderiales</taxon>
        <taxon>Burkholderiaceae</taxon>
        <taxon>Trinickia</taxon>
    </lineage>
</organism>
<evidence type="ECO:0008006" key="3">
    <source>
        <dbReference type="Google" id="ProtNLM"/>
    </source>
</evidence>
<evidence type="ECO:0000313" key="2">
    <source>
        <dbReference type="Proteomes" id="UP000192911"/>
    </source>
</evidence>
<name>A0A1X7D2E6_TRICW</name>
<protein>
    <recommendedName>
        <fullName evidence="3">PIN domain-containing protein</fullName>
    </recommendedName>
</protein>
<proteinExistence type="predicted"/>
<evidence type="ECO:0000313" key="1">
    <source>
        <dbReference type="EMBL" id="SMF07276.1"/>
    </source>
</evidence>
<dbReference type="Proteomes" id="UP000192911">
    <property type="component" value="Unassembled WGS sequence"/>
</dbReference>
<dbReference type="STRING" id="28094.SAMN06295900_102288"/>
<accession>A0A1X7D2E6</accession>
<sequence>MLAIMPEMPGGGAWPIFSFAMWMTYSCRACVSALRRTAAVPKLNIARSWPGRVNDLTVVTRNVDDFRYTGVRVLNPFASG</sequence>
<dbReference type="EMBL" id="FXAH01000002">
    <property type="protein sequence ID" value="SMF07276.1"/>
    <property type="molecule type" value="Genomic_DNA"/>
</dbReference>
<dbReference type="AlphaFoldDB" id="A0A1X7D2E6"/>
<keyword evidence="2" id="KW-1185">Reference proteome</keyword>